<evidence type="ECO:0000256" key="5">
    <source>
        <dbReference type="ARBA" id="ARBA00022927"/>
    </source>
</evidence>
<dbReference type="AlphaFoldDB" id="A0A518B109"/>
<dbReference type="Proteomes" id="UP000317093">
    <property type="component" value="Chromosome"/>
</dbReference>
<evidence type="ECO:0000256" key="10">
    <source>
        <dbReference type="SAM" id="MobiDB-lite"/>
    </source>
</evidence>
<sequence length="166" mass="16874">MLVAFLYFILFLMSVFLILVILVQRGRGGGLAGALGGMGGSSAFGTKSGDVFTWITAGCFLVWLCMNLGLNWLMADNTVFTGGDEAGQSIVAPGEPGTGAIDIKDPAAKPDGAGVVPVEEESDSAPAKAADAKPAAEEKSAEKPAPPAEKSAAEKSADAKAETPKS</sequence>
<comment type="similarity">
    <text evidence="2 9">Belongs to the SecG family.</text>
</comment>
<keyword evidence="5 9" id="KW-0653">Protein transport</keyword>
<organism evidence="11 12">
    <name type="scientific">Kolteria novifilia</name>
    <dbReference type="NCBI Taxonomy" id="2527975"/>
    <lineage>
        <taxon>Bacteria</taxon>
        <taxon>Pseudomonadati</taxon>
        <taxon>Planctomycetota</taxon>
        <taxon>Planctomycetia</taxon>
        <taxon>Kolteriales</taxon>
        <taxon>Kolteriaceae</taxon>
        <taxon>Kolteria</taxon>
    </lineage>
</organism>
<keyword evidence="8 9" id="KW-0472">Membrane</keyword>
<dbReference type="GO" id="GO:0009306">
    <property type="term" value="P:protein secretion"/>
    <property type="evidence" value="ECO:0007669"/>
    <property type="project" value="UniProtKB-UniRule"/>
</dbReference>
<comment type="function">
    <text evidence="9">Involved in protein export. Participates in an early event of protein translocation.</text>
</comment>
<keyword evidence="6 9" id="KW-1133">Transmembrane helix</keyword>
<keyword evidence="7 9" id="KW-0811">Translocation</keyword>
<evidence type="ECO:0000256" key="1">
    <source>
        <dbReference type="ARBA" id="ARBA00004141"/>
    </source>
</evidence>
<feature type="compositionally biased region" description="Basic and acidic residues" evidence="10">
    <location>
        <begin position="151"/>
        <end position="166"/>
    </location>
</feature>
<evidence type="ECO:0000256" key="4">
    <source>
        <dbReference type="ARBA" id="ARBA00022692"/>
    </source>
</evidence>
<evidence type="ECO:0000256" key="2">
    <source>
        <dbReference type="ARBA" id="ARBA00008445"/>
    </source>
</evidence>
<evidence type="ECO:0000256" key="3">
    <source>
        <dbReference type="ARBA" id="ARBA00022448"/>
    </source>
</evidence>
<dbReference type="GO" id="GO:0015450">
    <property type="term" value="F:protein-transporting ATPase activity"/>
    <property type="evidence" value="ECO:0007669"/>
    <property type="project" value="UniProtKB-UniRule"/>
</dbReference>
<dbReference type="GO" id="GO:0005886">
    <property type="term" value="C:plasma membrane"/>
    <property type="evidence" value="ECO:0007669"/>
    <property type="project" value="UniProtKB-SubCell"/>
</dbReference>
<evidence type="ECO:0000313" key="11">
    <source>
        <dbReference type="EMBL" id="QDU60654.1"/>
    </source>
</evidence>
<evidence type="ECO:0000256" key="7">
    <source>
        <dbReference type="ARBA" id="ARBA00023010"/>
    </source>
</evidence>
<dbReference type="KEGG" id="knv:Pan216_15010"/>
<keyword evidence="9" id="KW-1003">Cell membrane</keyword>
<dbReference type="InterPro" id="IPR004692">
    <property type="entry name" value="SecG"/>
</dbReference>
<protein>
    <recommendedName>
        <fullName evidence="9">Protein-export membrane protein SecG</fullName>
    </recommendedName>
</protein>
<keyword evidence="12" id="KW-1185">Reference proteome</keyword>
<dbReference type="NCBIfam" id="TIGR00810">
    <property type="entry name" value="secG"/>
    <property type="match status" value="1"/>
</dbReference>
<dbReference type="EMBL" id="CP036279">
    <property type="protein sequence ID" value="QDU60654.1"/>
    <property type="molecule type" value="Genomic_DNA"/>
</dbReference>
<evidence type="ECO:0000256" key="8">
    <source>
        <dbReference type="ARBA" id="ARBA00023136"/>
    </source>
</evidence>
<comment type="subcellular location">
    <subcellularLocation>
        <location evidence="9">Cell membrane</location>
        <topology evidence="9">Multi-pass membrane protein</topology>
    </subcellularLocation>
    <subcellularLocation>
        <location evidence="1">Membrane</location>
        <topology evidence="1">Multi-pass membrane protein</topology>
    </subcellularLocation>
</comment>
<keyword evidence="3 9" id="KW-0813">Transport</keyword>
<feature type="transmembrane region" description="Helical" evidence="9">
    <location>
        <begin position="51"/>
        <end position="70"/>
    </location>
</feature>
<dbReference type="Pfam" id="PF03840">
    <property type="entry name" value="SecG"/>
    <property type="match status" value="1"/>
</dbReference>
<feature type="transmembrane region" description="Helical" evidence="9">
    <location>
        <begin position="6"/>
        <end position="23"/>
    </location>
</feature>
<reference evidence="11 12" key="1">
    <citation type="submission" date="2019-02" db="EMBL/GenBank/DDBJ databases">
        <title>Deep-cultivation of Planctomycetes and their phenomic and genomic characterization uncovers novel biology.</title>
        <authorList>
            <person name="Wiegand S."/>
            <person name="Jogler M."/>
            <person name="Boedeker C."/>
            <person name="Pinto D."/>
            <person name="Vollmers J."/>
            <person name="Rivas-Marin E."/>
            <person name="Kohn T."/>
            <person name="Peeters S.H."/>
            <person name="Heuer A."/>
            <person name="Rast P."/>
            <person name="Oberbeckmann S."/>
            <person name="Bunk B."/>
            <person name="Jeske O."/>
            <person name="Meyerdierks A."/>
            <person name="Storesund J.E."/>
            <person name="Kallscheuer N."/>
            <person name="Luecker S."/>
            <person name="Lage O.M."/>
            <person name="Pohl T."/>
            <person name="Merkel B.J."/>
            <person name="Hornburger P."/>
            <person name="Mueller R.-W."/>
            <person name="Bruemmer F."/>
            <person name="Labrenz M."/>
            <person name="Spormann A.M."/>
            <person name="Op den Camp H."/>
            <person name="Overmann J."/>
            <person name="Amann R."/>
            <person name="Jetten M.S.M."/>
            <person name="Mascher T."/>
            <person name="Medema M.H."/>
            <person name="Devos D.P."/>
            <person name="Kaster A.-K."/>
            <person name="Ovreas L."/>
            <person name="Rohde M."/>
            <person name="Galperin M.Y."/>
            <person name="Jogler C."/>
        </authorList>
    </citation>
    <scope>NUCLEOTIDE SEQUENCE [LARGE SCALE GENOMIC DNA]</scope>
    <source>
        <strain evidence="11 12">Pan216</strain>
    </source>
</reference>
<evidence type="ECO:0000256" key="9">
    <source>
        <dbReference type="RuleBase" id="RU365087"/>
    </source>
</evidence>
<name>A0A518B109_9BACT</name>
<feature type="region of interest" description="Disordered" evidence="10">
    <location>
        <begin position="85"/>
        <end position="166"/>
    </location>
</feature>
<evidence type="ECO:0000313" key="12">
    <source>
        <dbReference type="Proteomes" id="UP000317093"/>
    </source>
</evidence>
<feature type="compositionally biased region" description="Basic and acidic residues" evidence="10">
    <location>
        <begin position="130"/>
        <end position="142"/>
    </location>
</feature>
<proteinExistence type="inferred from homology"/>
<keyword evidence="4 9" id="KW-0812">Transmembrane</keyword>
<evidence type="ECO:0000256" key="6">
    <source>
        <dbReference type="ARBA" id="ARBA00022989"/>
    </source>
</evidence>
<accession>A0A518B109</accession>
<gene>
    <name evidence="11" type="ORF">Pan216_15010</name>
</gene>